<evidence type="ECO:0000313" key="2">
    <source>
        <dbReference type="Proteomes" id="UP001231649"/>
    </source>
</evidence>
<protein>
    <submittedName>
        <fullName evidence="1">Uncharacterized protein</fullName>
    </submittedName>
</protein>
<name>A0ACC2Q625_9NEOP</name>
<keyword evidence="2" id="KW-1185">Reference proteome</keyword>
<sequence length="436" mass="50379">MTESDGDIEFLDEDADIVQQCVQAAPVPAQDQVPHLVPRVQERPIQTPLLVERLPAERKRKRRKDEEDSDYDPNDDIVPPSPPSSKGKKKRQQVVKKVKAYHKEVVPNSKAGQSVRAVQNARGHSSVKKKYYPAKEVVLDRKQYNIRIPDYDDPLCLPVKAIQYEESDIKRMNNWNNVCLEHFKHCDTLLKPERGDTYSSTRTVVFRNVANKQTGQPETTIWSKTCVENEEGDKKSEIFQCVLPRYKEKKVLTTFSLTARRPKPYHLTDEVILSKEDSKDGEVLVAYKPREAASAVYKLVAPNDRKTKEESDDKEEFEDDKMYMKEFVYTKICAPCFQTSWRGVKKNTKKSIACPICSRSFVTVYNLLAHFKTHSSEDMQKYKKVISSILAEIVDYHYKCRICREQFLSIKALRQHLSTHQGNEVFTCEVGNHMAR</sequence>
<accession>A0ACC2Q625</accession>
<organism evidence="1 2">
    <name type="scientific">Mythimna loreyi</name>
    <dbReference type="NCBI Taxonomy" id="667449"/>
    <lineage>
        <taxon>Eukaryota</taxon>
        <taxon>Metazoa</taxon>
        <taxon>Ecdysozoa</taxon>
        <taxon>Arthropoda</taxon>
        <taxon>Hexapoda</taxon>
        <taxon>Insecta</taxon>
        <taxon>Pterygota</taxon>
        <taxon>Neoptera</taxon>
        <taxon>Endopterygota</taxon>
        <taxon>Lepidoptera</taxon>
        <taxon>Glossata</taxon>
        <taxon>Ditrysia</taxon>
        <taxon>Noctuoidea</taxon>
        <taxon>Noctuidae</taxon>
        <taxon>Noctuinae</taxon>
        <taxon>Hadenini</taxon>
        <taxon>Mythimna</taxon>
    </lineage>
</organism>
<dbReference type="EMBL" id="CM056801">
    <property type="protein sequence ID" value="KAJ8708854.1"/>
    <property type="molecule type" value="Genomic_DNA"/>
</dbReference>
<proteinExistence type="predicted"/>
<gene>
    <name evidence="1" type="ORF">PYW08_010236</name>
</gene>
<reference evidence="1" key="1">
    <citation type="submission" date="2023-03" db="EMBL/GenBank/DDBJ databases">
        <title>Chromosome-level genomes of two armyworms, Mythimna separata and Mythimna loreyi, provide insights into the biosynthesis and reception of sex pheromones.</title>
        <authorList>
            <person name="Zhao H."/>
        </authorList>
    </citation>
    <scope>NUCLEOTIDE SEQUENCE</scope>
    <source>
        <strain evidence="1">BeijingLab</strain>
    </source>
</reference>
<comment type="caution">
    <text evidence="1">The sequence shown here is derived from an EMBL/GenBank/DDBJ whole genome shotgun (WGS) entry which is preliminary data.</text>
</comment>
<dbReference type="Proteomes" id="UP001231649">
    <property type="component" value="Chromosome 25"/>
</dbReference>
<evidence type="ECO:0000313" key="1">
    <source>
        <dbReference type="EMBL" id="KAJ8708854.1"/>
    </source>
</evidence>